<keyword evidence="1" id="KW-0175">Coiled coil</keyword>
<gene>
    <name evidence="2" type="ORF">SteCoe_10941</name>
</gene>
<reference evidence="2 3" key="1">
    <citation type="submission" date="2016-11" db="EMBL/GenBank/DDBJ databases">
        <title>The macronuclear genome of Stentor coeruleus: a giant cell with tiny introns.</title>
        <authorList>
            <person name="Slabodnick M."/>
            <person name="Ruby J.G."/>
            <person name="Reiff S.B."/>
            <person name="Swart E.C."/>
            <person name="Gosai S."/>
            <person name="Prabakaran S."/>
            <person name="Witkowska E."/>
            <person name="Larue G.E."/>
            <person name="Fisher S."/>
            <person name="Freeman R.M."/>
            <person name="Gunawardena J."/>
            <person name="Chu W."/>
            <person name="Stover N.A."/>
            <person name="Gregory B.D."/>
            <person name="Nowacki M."/>
            <person name="Derisi J."/>
            <person name="Roy S.W."/>
            <person name="Marshall W.F."/>
            <person name="Sood P."/>
        </authorList>
    </citation>
    <scope>NUCLEOTIDE SEQUENCE [LARGE SCALE GENOMIC DNA]</scope>
    <source>
        <strain evidence="2">WM001</strain>
    </source>
</reference>
<keyword evidence="3" id="KW-1185">Reference proteome</keyword>
<dbReference type="AlphaFoldDB" id="A0A1R2CEH1"/>
<feature type="coiled-coil region" evidence="1">
    <location>
        <begin position="18"/>
        <end position="111"/>
    </location>
</feature>
<sequence>MGCCGSKQAASYETGSEIRRLEEEKSKLLMEQDSLKEAETLYSQSEEEVAFMCKRLTTSLINLQNEETRLESLASLASEITKRIQDLDEKIQQSESEYHMLQNVITNKKQELLEKTEELSHILHESSSFSIEFNRKTEEINELSLAASEVGHLEEKIQGLKEKINHLIEANNKVDRNSIEIQCLEDEIEDLKPKIEQQNSKHQILLSLDDEINYLQAQLKLSEMSSSEIKYFKDIQKTRNDLDDKVKGLDLRLEEINQFDIDELMKTKESLLVVKMTLKQDLKDQMPDGSKKVMKKNKLESRRSKLSVDLNRKTVSFDSIYEKVCMKLQKKQAEKISLEAQLKEFQDIIQEIEME</sequence>
<feature type="coiled-coil region" evidence="1">
    <location>
        <begin position="328"/>
        <end position="355"/>
    </location>
</feature>
<name>A0A1R2CEH1_9CILI</name>
<dbReference type="Proteomes" id="UP000187209">
    <property type="component" value="Unassembled WGS sequence"/>
</dbReference>
<protein>
    <submittedName>
        <fullName evidence="2">Uncharacterized protein</fullName>
    </submittedName>
</protein>
<evidence type="ECO:0000313" key="2">
    <source>
        <dbReference type="EMBL" id="OMJ87346.1"/>
    </source>
</evidence>
<dbReference type="EMBL" id="MPUH01000179">
    <property type="protein sequence ID" value="OMJ87346.1"/>
    <property type="molecule type" value="Genomic_DNA"/>
</dbReference>
<evidence type="ECO:0000256" key="1">
    <source>
        <dbReference type="SAM" id="Coils"/>
    </source>
</evidence>
<evidence type="ECO:0000313" key="3">
    <source>
        <dbReference type="Proteomes" id="UP000187209"/>
    </source>
</evidence>
<organism evidence="2 3">
    <name type="scientific">Stentor coeruleus</name>
    <dbReference type="NCBI Taxonomy" id="5963"/>
    <lineage>
        <taxon>Eukaryota</taxon>
        <taxon>Sar</taxon>
        <taxon>Alveolata</taxon>
        <taxon>Ciliophora</taxon>
        <taxon>Postciliodesmatophora</taxon>
        <taxon>Heterotrichea</taxon>
        <taxon>Heterotrichida</taxon>
        <taxon>Stentoridae</taxon>
        <taxon>Stentor</taxon>
    </lineage>
</organism>
<feature type="coiled-coil region" evidence="1">
    <location>
        <begin position="143"/>
        <end position="201"/>
    </location>
</feature>
<comment type="caution">
    <text evidence="2">The sequence shown here is derived from an EMBL/GenBank/DDBJ whole genome shotgun (WGS) entry which is preliminary data.</text>
</comment>
<proteinExistence type="predicted"/>
<accession>A0A1R2CEH1</accession>